<evidence type="ECO:0000256" key="2">
    <source>
        <dbReference type="SAM" id="MobiDB-lite"/>
    </source>
</evidence>
<gene>
    <name evidence="4" type="ORF">C1280_21135</name>
</gene>
<feature type="compositionally biased region" description="Basic and acidic residues" evidence="2">
    <location>
        <begin position="1221"/>
        <end position="1231"/>
    </location>
</feature>
<feature type="coiled-coil region" evidence="1">
    <location>
        <begin position="1013"/>
        <end position="1052"/>
    </location>
</feature>
<dbReference type="EMBL" id="CP025958">
    <property type="protein sequence ID" value="AWM39243.1"/>
    <property type="molecule type" value="Genomic_DNA"/>
</dbReference>
<dbReference type="OrthoDB" id="221492at2"/>
<keyword evidence="5" id="KW-1185">Reference proteome</keyword>
<evidence type="ECO:0000256" key="1">
    <source>
        <dbReference type="SAM" id="Coils"/>
    </source>
</evidence>
<keyword evidence="3" id="KW-1133">Transmembrane helix</keyword>
<dbReference type="Proteomes" id="UP000245802">
    <property type="component" value="Chromosome"/>
</dbReference>
<keyword evidence="3" id="KW-0472">Membrane</keyword>
<feature type="transmembrane region" description="Helical" evidence="3">
    <location>
        <begin position="63"/>
        <end position="81"/>
    </location>
</feature>
<keyword evidence="1" id="KW-0175">Coiled coil</keyword>
<protein>
    <recommendedName>
        <fullName evidence="6">DUF4175 domain-containing protein</fullName>
    </recommendedName>
</protein>
<feature type="region of interest" description="Disordered" evidence="2">
    <location>
        <begin position="1276"/>
        <end position="1297"/>
    </location>
</feature>
<sequence>MALLLRPPTDRESLTDRLAELGRTRKRVAVASGGFALAAVAVGGAASAGALDATVQLSPPARAFALVAVLVAVGVVWLRGLGRARRLRTDALAVSLELEDRFPALNDSLASAVSFLGNADEDERPPARPGVSNRLTSVAVRAAERRVGRLPLEHLVPYGPCWRNGWLCAAALAVALPLTLLNLDAAGVAAARLADPFGAHPWPTKTRVEFLSPREFPARIAKGEAFELRFAVRGALNGPATVCVRVRDGGEFEEQFPLTMNNDTQVPGAAVVTARFDPARVSNTFELRVTANDGATEWHTVDVVPPPRLVPLDGRPSPHLVLTRPAYTGLAPLDIDGVERFEVPVGTLVGFRAATDVRLSAATLTFAGDPGAVAPAAPFAHLGHFDPLAAIAAQALADEMIADIPLAVSGDGTHISATFIPRLSGLYALRLADDTGLTGTRTLKIDLTPDPVPKVTLSRPAAGRDPQYLTPAATVRVAAAAEDPLYGARRLFLEYRVGRDGSVRTIPLGGAGRVPAAALAGVAGGPAGAAVPPAGAIEATTRVPVSAFTRADGAPVREGDLLVLRAAADDFDDVAPLKGLGRSAAEVEIRIASPEAVDAWLQKELAAFRPDLVRIREQQRDARQKVAEVTPLPGGVLSPLDRDRLVGADQGQRQIVGRVTDPTQGLRARADLLRETVRANELPRSNTTDRVTLVAEELGRTADRDLGTVQQNLADAIRLLGQPPAPELDKELADYLKRAGRSQRSVEDTVSALLDLLAMWGGAGEIRGEARVQKDNILRQLNALEQLKGRVREGKLNPTDDERRELDRAGVRAEQAAEQAGQLIARAARLAAEKDGQAAGLRTQAALKDEEAGALKRQAGAVSNPVEKSALNAQADAAAGTAADLRAAADKAGAEARALRAGLDAAGGQQLPDDLRGAAERLRRNRQNDGADALRAAGEGLGALAEALAEKEGDAAPELAKPQAQRRAADQLDALAGAQDSLRKRVEAANNIQDPVQRAETLKVLGAEQDKLLERGRELLQKLTAEKADAAARETRNAVDKMEAARDDLERGQPNARDQRAAVETLDAVRDRLDLAAAQGGQQLSDEKRRKLADQVRSLAERQKAAVAEALRVHGEVAKQKGWDRPLLTSYSDIETAREAELAAEARKLGGNEFAPLPVLARLLTDAAGAMDLAREKIKVRCDDADLAAAYDAELEALGDRNVMRPMELALRRLEQLADALKPDDKKEPAKKGGAPQPSPKGPQPPNASGGGDQEVVPPLAQLKVLRALQAELNERTTRFATDHPDPEKLTPAERDELKELEQAQREIAELFEQVAKMFGSKEGPKRDQDAPQGGAKDAPGDVPPQGKP</sequence>
<dbReference type="RefSeq" id="WP_109571129.1">
    <property type="nucleotide sequence ID" value="NZ_CP025958.1"/>
</dbReference>
<feature type="transmembrane region" description="Helical" evidence="3">
    <location>
        <begin position="165"/>
        <end position="183"/>
    </location>
</feature>
<dbReference type="KEGG" id="gog:C1280_21135"/>
<feature type="compositionally biased region" description="Pro residues" evidence="2">
    <location>
        <begin position="1237"/>
        <end position="1246"/>
    </location>
</feature>
<feature type="region of interest" description="Disordered" evidence="2">
    <location>
        <begin position="1317"/>
        <end position="1349"/>
    </location>
</feature>
<keyword evidence="3" id="KW-0812">Transmembrane</keyword>
<proteinExistence type="predicted"/>
<evidence type="ECO:0000313" key="5">
    <source>
        <dbReference type="Proteomes" id="UP000245802"/>
    </source>
</evidence>
<accession>A0A2Z3GZP9</accession>
<evidence type="ECO:0000256" key="3">
    <source>
        <dbReference type="SAM" id="Phobius"/>
    </source>
</evidence>
<evidence type="ECO:0008006" key="6">
    <source>
        <dbReference type="Google" id="ProtNLM"/>
    </source>
</evidence>
<feature type="region of interest" description="Disordered" evidence="2">
    <location>
        <begin position="1221"/>
        <end position="1263"/>
    </location>
</feature>
<name>A0A2Z3GZP9_9BACT</name>
<feature type="transmembrane region" description="Helical" evidence="3">
    <location>
        <begin position="28"/>
        <end position="51"/>
    </location>
</feature>
<reference evidence="4 5" key="1">
    <citation type="submission" date="2018-01" db="EMBL/GenBank/DDBJ databases">
        <title>G. obscuriglobus.</title>
        <authorList>
            <person name="Franke J."/>
            <person name="Blomberg W."/>
            <person name="Selmecki A."/>
        </authorList>
    </citation>
    <scope>NUCLEOTIDE SEQUENCE [LARGE SCALE GENOMIC DNA]</scope>
    <source>
        <strain evidence="4 5">DSM 5831</strain>
    </source>
</reference>
<evidence type="ECO:0000313" key="4">
    <source>
        <dbReference type="EMBL" id="AWM39243.1"/>
    </source>
</evidence>
<organism evidence="4 5">
    <name type="scientific">Gemmata obscuriglobus</name>
    <dbReference type="NCBI Taxonomy" id="114"/>
    <lineage>
        <taxon>Bacteria</taxon>
        <taxon>Pseudomonadati</taxon>
        <taxon>Planctomycetota</taxon>
        <taxon>Planctomycetia</taxon>
        <taxon>Gemmatales</taxon>
        <taxon>Gemmataceae</taxon>
        <taxon>Gemmata</taxon>
    </lineage>
</organism>